<dbReference type="STRING" id="418495.SAMN05216215_103292"/>
<name>A0A1H3LXQ4_9PSEU</name>
<dbReference type="InterPro" id="IPR050855">
    <property type="entry name" value="NDM-1-like"/>
</dbReference>
<dbReference type="CDD" id="cd16282">
    <property type="entry name" value="metallo-hydrolase-like_MBL-fold"/>
    <property type="match status" value="1"/>
</dbReference>
<dbReference type="PANTHER" id="PTHR42951">
    <property type="entry name" value="METALLO-BETA-LACTAMASE DOMAIN-CONTAINING"/>
    <property type="match status" value="1"/>
</dbReference>
<dbReference type="SMART" id="SM00849">
    <property type="entry name" value="Lactamase_B"/>
    <property type="match status" value="1"/>
</dbReference>
<dbReference type="InterPro" id="IPR036866">
    <property type="entry name" value="RibonucZ/Hydroxyglut_hydro"/>
</dbReference>
<evidence type="ECO:0000259" key="1">
    <source>
        <dbReference type="SMART" id="SM00849"/>
    </source>
</evidence>
<evidence type="ECO:0000313" key="3">
    <source>
        <dbReference type="Proteomes" id="UP000199529"/>
    </source>
</evidence>
<dbReference type="Proteomes" id="UP000199529">
    <property type="component" value="Unassembled WGS sequence"/>
</dbReference>
<dbReference type="AlphaFoldDB" id="A0A1H3LXQ4"/>
<protein>
    <submittedName>
        <fullName evidence="2">Glyoxylase, beta-lactamase superfamily II</fullName>
    </submittedName>
</protein>
<dbReference type="Gene3D" id="3.60.15.10">
    <property type="entry name" value="Ribonuclease Z/Hydroxyacylglutathione hydrolase-like"/>
    <property type="match status" value="1"/>
</dbReference>
<dbReference type="Pfam" id="PF00753">
    <property type="entry name" value="Lactamase_B"/>
    <property type="match status" value="1"/>
</dbReference>
<gene>
    <name evidence="2" type="ORF">SAMN05216215_103292</name>
</gene>
<accession>A0A1H3LXQ4</accession>
<feature type="domain" description="Metallo-beta-lactamase" evidence="1">
    <location>
        <begin position="49"/>
        <end position="238"/>
    </location>
</feature>
<sequence>MSSGRGDDPSSGQGRSVVGNCDGYEVSGKLGRWIDVADGVLVRRYEELDLSVGLVVGGERCLVIDTGGDAGQGAELAAAVREVTPLPWSVVLTHAHFDHSFGTEAFLPCPVWAHDRCRAQLVATGADQREKWARNYRERGEHEVADRIDAVRIALPDNLVGDRQVLDLGGRDVALLHFGPAHSDHDVVVHVPDAGVVFAGDLVEQGAPPQFGDAYPQGWPAALDGILALDAPVVLPGHGEPVDREFVRHQRAELATVAELCRAVAAGELTAEQAVARSPFPEKFTLDALAR</sequence>
<keyword evidence="3" id="KW-1185">Reference proteome</keyword>
<organism evidence="2 3">
    <name type="scientific">Saccharopolyspora shandongensis</name>
    <dbReference type="NCBI Taxonomy" id="418495"/>
    <lineage>
        <taxon>Bacteria</taxon>
        <taxon>Bacillati</taxon>
        <taxon>Actinomycetota</taxon>
        <taxon>Actinomycetes</taxon>
        <taxon>Pseudonocardiales</taxon>
        <taxon>Pseudonocardiaceae</taxon>
        <taxon>Saccharopolyspora</taxon>
    </lineage>
</organism>
<dbReference type="InterPro" id="IPR001279">
    <property type="entry name" value="Metallo-B-lactamas"/>
</dbReference>
<evidence type="ECO:0000313" key="2">
    <source>
        <dbReference type="EMBL" id="SDY68819.1"/>
    </source>
</evidence>
<dbReference type="EMBL" id="FNOK01000032">
    <property type="protein sequence ID" value="SDY68819.1"/>
    <property type="molecule type" value="Genomic_DNA"/>
</dbReference>
<reference evidence="3" key="1">
    <citation type="submission" date="2016-10" db="EMBL/GenBank/DDBJ databases">
        <authorList>
            <person name="Varghese N."/>
            <person name="Submissions S."/>
        </authorList>
    </citation>
    <scope>NUCLEOTIDE SEQUENCE [LARGE SCALE GENOMIC DNA]</scope>
    <source>
        <strain evidence="3">CGMCC 4.3530</strain>
    </source>
</reference>
<dbReference type="PANTHER" id="PTHR42951:SF4">
    <property type="entry name" value="ACYL-COENZYME A THIOESTERASE MBLAC2"/>
    <property type="match status" value="1"/>
</dbReference>
<proteinExistence type="predicted"/>
<dbReference type="SUPFAM" id="SSF56281">
    <property type="entry name" value="Metallo-hydrolase/oxidoreductase"/>
    <property type="match status" value="1"/>
</dbReference>